<name>A0AA39CP37_9EURO</name>
<evidence type="ECO:0008006" key="3">
    <source>
        <dbReference type="Google" id="ProtNLM"/>
    </source>
</evidence>
<sequence>MAFDGKTSSPTVIIFGPTGGVGSAAARAANEHGAKVVLAMRDPEKAIPGLSPEQEREGGFERVYADLTKPETVHAAVTKTGASRAFIYLIFRTSDHMKSSLVALKSAGIGFVGFLSSITVPDDLNDLSPGNFIPWGHGQVEIALDQVFGTDNFIAFRPGFFDSNALRWKEMAQKGDIKIAYPEAQFDWISPDDIGRVCGAILAKDFRGHDGNALPGSIRLCGPELMSQHAAATTIVTVLGKDIKITELDEQGGVESFMETAHLPEPAARHMVNMLKDRVQSGFSDPNYEGSRYEEAVANIQKYGGRPPTTFSQWVSENRVAFGG</sequence>
<dbReference type="Gene3D" id="3.40.50.720">
    <property type="entry name" value="NAD(P)-binding Rossmann-like Domain"/>
    <property type="match status" value="1"/>
</dbReference>
<evidence type="ECO:0000313" key="2">
    <source>
        <dbReference type="Proteomes" id="UP001172673"/>
    </source>
</evidence>
<accession>A0AA39CP37</accession>
<dbReference type="Proteomes" id="UP001172673">
    <property type="component" value="Unassembled WGS sequence"/>
</dbReference>
<dbReference type="InterPro" id="IPR051604">
    <property type="entry name" value="Ergot_Alk_Oxidoreductase"/>
</dbReference>
<protein>
    <recommendedName>
        <fullName evidence="3">NmrA-like domain-containing protein</fullName>
    </recommendedName>
</protein>
<proteinExistence type="predicted"/>
<dbReference type="SUPFAM" id="SSF51735">
    <property type="entry name" value="NAD(P)-binding Rossmann-fold domains"/>
    <property type="match status" value="1"/>
</dbReference>
<dbReference type="AlphaFoldDB" id="A0AA39CP37"/>
<evidence type="ECO:0000313" key="1">
    <source>
        <dbReference type="EMBL" id="KAJ9615401.1"/>
    </source>
</evidence>
<dbReference type="InterPro" id="IPR036291">
    <property type="entry name" value="NAD(P)-bd_dom_sf"/>
</dbReference>
<organism evidence="1 2">
    <name type="scientific">Cladophialophora chaetospira</name>
    <dbReference type="NCBI Taxonomy" id="386627"/>
    <lineage>
        <taxon>Eukaryota</taxon>
        <taxon>Fungi</taxon>
        <taxon>Dikarya</taxon>
        <taxon>Ascomycota</taxon>
        <taxon>Pezizomycotina</taxon>
        <taxon>Eurotiomycetes</taxon>
        <taxon>Chaetothyriomycetidae</taxon>
        <taxon>Chaetothyriales</taxon>
        <taxon>Herpotrichiellaceae</taxon>
        <taxon>Cladophialophora</taxon>
    </lineage>
</organism>
<gene>
    <name evidence="1" type="ORF">H2200_001476</name>
</gene>
<keyword evidence="2" id="KW-1185">Reference proteome</keyword>
<dbReference type="EMBL" id="JAPDRK010000002">
    <property type="protein sequence ID" value="KAJ9615401.1"/>
    <property type="molecule type" value="Genomic_DNA"/>
</dbReference>
<reference evidence="1" key="1">
    <citation type="submission" date="2022-10" db="EMBL/GenBank/DDBJ databases">
        <title>Culturing micro-colonial fungi from biological soil crusts in the Mojave desert and describing Neophaeococcomyces mojavensis, and introducing the new genera and species Taxawa tesnikishii.</title>
        <authorList>
            <person name="Kurbessoian T."/>
            <person name="Stajich J.E."/>
        </authorList>
    </citation>
    <scope>NUCLEOTIDE SEQUENCE</scope>
    <source>
        <strain evidence="1">TK_41</strain>
    </source>
</reference>
<dbReference type="PANTHER" id="PTHR43162:SF1">
    <property type="entry name" value="PRESTALK A DIFFERENTIATION PROTEIN A"/>
    <property type="match status" value="1"/>
</dbReference>
<comment type="caution">
    <text evidence="1">The sequence shown here is derived from an EMBL/GenBank/DDBJ whole genome shotgun (WGS) entry which is preliminary data.</text>
</comment>
<dbReference type="PANTHER" id="PTHR43162">
    <property type="match status" value="1"/>
</dbReference>